<organism evidence="1 2">
    <name type="scientific">Diphasiastrum complanatum</name>
    <name type="common">Issler's clubmoss</name>
    <name type="synonym">Lycopodium complanatum</name>
    <dbReference type="NCBI Taxonomy" id="34168"/>
    <lineage>
        <taxon>Eukaryota</taxon>
        <taxon>Viridiplantae</taxon>
        <taxon>Streptophyta</taxon>
        <taxon>Embryophyta</taxon>
        <taxon>Tracheophyta</taxon>
        <taxon>Lycopodiopsida</taxon>
        <taxon>Lycopodiales</taxon>
        <taxon>Lycopodiaceae</taxon>
        <taxon>Lycopodioideae</taxon>
        <taxon>Diphasiastrum</taxon>
    </lineage>
</organism>
<reference evidence="2" key="1">
    <citation type="journal article" date="2024" name="Proc. Natl. Acad. Sci. U.S.A.">
        <title>Extraordinary preservation of gene collinearity over three hundred million years revealed in homosporous lycophytes.</title>
        <authorList>
            <person name="Li C."/>
            <person name="Wickell D."/>
            <person name="Kuo L.Y."/>
            <person name="Chen X."/>
            <person name="Nie B."/>
            <person name="Liao X."/>
            <person name="Peng D."/>
            <person name="Ji J."/>
            <person name="Jenkins J."/>
            <person name="Williams M."/>
            <person name="Shu S."/>
            <person name="Plott C."/>
            <person name="Barry K."/>
            <person name="Rajasekar S."/>
            <person name="Grimwood J."/>
            <person name="Han X."/>
            <person name="Sun S."/>
            <person name="Hou Z."/>
            <person name="He W."/>
            <person name="Dai G."/>
            <person name="Sun C."/>
            <person name="Schmutz J."/>
            <person name="Leebens-Mack J.H."/>
            <person name="Li F.W."/>
            <person name="Wang L."/>
        </authorList>
    </citation>
    <scope>NUCLEOTIDE SEQUENCE [LARGE SCALE GENOMIC DNA]</scope>
    <source>
        <strain evidence="2">cv. PW_Plant_1</strain>
    </source>
</reference>
<name>A0ACC2DDS5_DIPCM</name>
<accession>A0ACC2DDS5</accession>
<evidence type="ECO:0000313" key="2">
    <source>
        <dbReference type="Proteomes" id="UP001162992"/>
    </source>
</evidence>
<dbReference type="Proteomes" id="UP001162992">
    <property type="component" value="Chromosome 6"/>
</dbReference>
<sequence>MAVGGSRELLKLEVLVAQLESLVVLAAQQPPDPLICFDLLSDLLSTLKEDSKEAILRCQRKCENSLQSLIFLGVRPPVRRLAAAALVQLFEKGDTISIYSRASSLQGWLLDSKKVETSSLIGAAQLLGALYRFYGQKLNSGLSETSSIVTKLMKLPELAARHAALQLLQAAIEGSGGGGTQPAYSEALRVITRLGATDKSPTIRAAAACCLRALAESGGPGLVAGVLETCALLCVKALEDPAQPVRDSFAAALGALLAIDLNPQLQVLSKNKEPVSLTAKTLEGGLKKHLIVPFIRASGPRVRDVRFGLTMAWVAFLQRVHVTHSDFELAEFAMQALSMLASSFKGSIDTHAQACVMYILRVGIVEQMGEPAQKDLIDLLTKQLSSADNSPSMLVVVLRTLSHLLTILGEVSLASREALDNSLVEMLSHSSTSVRVEAAMTLQGLAEVDPTCANSVMSCGVTTLWALRETVAVERGDRLRVELDSLHGQAAMLAALLATSPKLLLGLPTRLPAAILDVGKKMVLQPVRNPVSATVEKEAGWMLIGSYISSVSREELEEQELDILALWTVPFGGNRDEALKKAEGQLSSEVSGWSAAMEALTAFIEYYVNPNSSVKNEGILVQPILGYLSGALAYISSPILQQASPGMKPAADIFTLKALQAYRALRDPLLYKADHTFLLTFCCAIFRDASIYGESSCLRQLLDFRDASLGPWVPGRDSFEDELRAFEGGSDGNVPCVWDNNSPIFPQPLPVATMLIDEMLICVGNIFAALSENSKLQLLDLMEASHKAGRKQNWHAANTTNICVALLAGLKASLGGKNQDSEGEVSKRIQALCQGILAEEVSSPGHRRAAAEVLGLLARFGSDVYAARLMRLLLSDASGATDAVQKASIALAIGCIHRSVGGMALSVLVPATVQTLCATSRDPRDILHIWSLHGLWLTIEAAGLSYVPHVQMTLSLVMDVLLSEEHSGPELRQCIGRVVNATVAVLGPELLPGSSFFSRCKSVVSELSAWEEPATLLECVLYTQQLVLFAPQAMPVRAHVQTLRSTLASKQPSLRQAAVATLRHLSERDPGAMVDERVEEDLFSMLDSETDSRIVNSIQLALERLLEAACPFFSSRWLQLCRNVVLASTTKKSIGRSFEVLTEGGPDIKDGEIFSAGDDESMMISISTVVQSGAKKRDYEIGDNKSKHTDHLPRYRTRVFAAECLSRLPTAVGVDPAHFDLVRAKEQQIENGVTSCDWLVLHLGELVALAYQVGTGQMESIRPLGIYLLDTTLEKFGKTEDPEYGGHLLLEQYLAQFISAIRTALEPSSSPLLMDAGVRLAARVVISGVSGGDHGVIQRIVSMISQPLSKWENLKYPSYAEWVGCKVQAGLLWAHAQVKTYALAESSVNAGVGLIINPILRQHSSMLHHCWIGLLKDYTMLRTQLASKLQAWYTPFLEGLQSAAVASKVQSLLQNVCPTILEAVTVDAVPTRKSNDDTLSSDDPLTTERVESSEADELKVENFLQIWLLAMLILADEDPRAVKSSRQTHSFHSFLGKSLEKDLGRSSEYLQTSALKSLRYLCQKPVYTMEMLSTDLCKELLQVLISGNITGYSWAPAAILGILQQIVTLVPENYLLDEELVLLVIEICMFYIHQLSESDAAVSKASISFGVAAITSSALVVVENLVARLNIKMKSILLPEMLYSGIKIINLRSVSGNLALSCLTLITALSTLPLESTTVTSPDKEPFQRDLVKLLSAAVESLARILETYCAENNNRNGEFPTAEATQHMSLLLGVMVAIARSIPDVKATEWERYLRESAQRRCISCLHNALSSGNPQVQLVVLQTLRTVVQSGLVEQPDGGNRDWALLLMLELSAEVTSVVFNTLKANMTIAAAGVIGESLKLLILLHSLVKNEQSQLEVLHVLLTIIIASASIDPSNNLQASTVLSAVAVKLVTHLASVQTTSGQVKAVLSELPEESRQRLQDIIRASVPMQTSQTTSQTSVPAASSASKLSAPTGNILPPPPSRPLSSNQNYPSEVSSSVHNISDESEEDWDDFQEHSFSNTIEFQSEPGNTVIQLDDPKADSKENYRGSDAETFETTVVSPTSLVWLKKLQMEKKQKSKYLSLMLLLLSSKISCTHKRSCTKGTKEKLLCLHLYCR</sequence>
<keyword evidence="2" id="KW-1185">Reference proteome</keyword>
<comment type="caution">
    <text evidence="1">The sequence shown here is derived from an EMBL/GenBank/DDBJ whole genome shotgun (WGS) entry which is preliminary data.</text>
</comment>
<proteinExistence type="predicted"/>
<evidence type="ECO:0000313" key="1">
    <source>
        <dbReference type="EMBL" id="KAJ7552275.1"/>
    </source>
</evidence>
<protein>
    <submittedName>
        <fullName evidence="1">Uncharacterized protein</fullName>
    </submittedName>
</protein>
<dbReference type="EMBL" id="CM055097">
    <property type="protein sequence ID" value="KAJ7552275.1"/>
    <property type="molecule type" value="Genomic_DNA"/>
</dbReference>
<gene>
    <name evidence="1" type="ORF">O6H91_06G048200</name>
</gene>